<proteinExistence type="predicted"/>
<evidence type="ECO:0008006" key="3">
    <source>
        <dbReference type="Google" id="ProtNLM"/>
    </source>
</evidence>
<name>A0ABY4CZL5_9BACT</name>
<organism evidence="1 2">
    <name type="scientific">Hymenobacter tibetensis</name>
    <dbReference type="NCBI Taxonomy" id="497967"/>
    <lineage>
        <taxon>Bacteria</taxon>
        <taxon>Pseudomonadati</taxon>
        <taxon>Bacteroidota</taxon>
        <taxon>Cytophagia</taxon>
        <taxon>Cytophagales</taxon>
        <taxon>Hymenobacteraceae</taxon>
        <taxon>Hymenobacter</taxon>
    </lineage>
</organism>
<reference evidence="1 2" key="1">
    <citation type="submission" date="2022-03" db="EMBL/GenBank/DDBJ databases">
        <title>Hymenobactersp. isolated from the air.</title>
        <authorList>
            <person name="Won M."/>
            <person name="Kwon S.-W."/>
        </authorList>
    </citation>
    <scope>NUCLEOTIDE SEQUENCE [LARGE SCALE GENOMIC DNA]</scope>
    <source>
        <strain evidence="1 2">KACC 21982</strain>
    </source>
</reference>
<accession>A0ABY4CZL5</accession>
<gene>
    <name evidence="1" type="ORF">MTX78_03735</name>
</gene>
<protein>
    <recommendedName>
        <fullName evidence="3">Class I SAM-dependent methyltransferase</fullName>
    </recommendedName>
</protein>
<dbReference type="SUPFAM" id="SSF53335">
    <property type="entry name" value="S-adenosyl-L-methionine-dependent methyltransferases"/>
    <property type="match status" value="1"/>
</dbReference>
<evidence type="ECO:0000313" key="2">
    <source>
        <dbReference type="Proteomes" id="UP000831113"/>
    </source>
</evidence>
<sequence>MEQLALLQELSVYYPEIPWTVHKKEGLRYQFENDFYLYTDGIILYSLLRHLKPKRVIEIGSGFSSAVMLDTNELFLQHRLELTFIEPYAGRLLSLLSEADK</sequence>
<dbReference type="EMBL" id="CP094669">
    <property type="protein sequence ID" value="UOG75710.1"/>
    <property type="molecule type" value="Genomic_DNA"/>
</dbReference>
<dbReference type="RefSeq" id="WP_243800030.1">
    <property type="nucleotide sequence ID" value="NZ_CP094669.1"/>
</dbReference>
<evidence type="ECO:0000313" key="1">
    <source>
        <dbReference type="EMBL" id="UOG75710.1"/>
    </source>
</evidence>
<dbReference type="Proteomes" id="UP000831113">
    <property type="component" value="Chromosome"/>
</dbReference>
<keyword evidence="2" id="KW-1185">Reference proteome</keyword>
<dbReference type="InterPro" id="IPR029063">
    <property type="entry name" value="SAM-dependent_MTases_sf"/>
</dbReference>